<dbReference type="PROSITE" id="PS50113">
    <property type="entry name" value="PAC"/>
    <property type="match status" value="2"/>
</dbReference>
<dbReference type="InterPro" id="IPR008207">
    <property type="entry name" value="Sig_transdc_His_kin_Hpt_dom"/>
</dbReference>
<dbReference type="PROSITE" id="PS50112">
    <property type="entry name" value="PAS"/>
    <property type="match status" value="1"/>
</dbReference>
<dbReference type="InterPro" id="IPR000014">
    <property type="entry name" value="PAS"/>
</dbReference>
<gene>
    <name evidence="13" type="ORF">KTN04_09710</name>
</gene>
<sequence length="1083" mass="120762">MDNNALRSGDMTAFSCGPVVLIEWGLAPGWPVLSLSSNFTGLLPLQAEQLEAGVDYINLVCPEDRAELVKQTRAAIERRDADWDHLYRISDGQGGYCWVMDHTRATYDTEGRLVRLHGYLFQHDGIAEQMRREQALAESEARWRAVLLATSQGVWDWNAQTNRVYFSPLWKSMLGYGEDEVGDTLDEWDSRLHPDDRERVYRDLNQHLEGRTPAYENIHRMRARDGSWRWILDKGQVFSRDAQGRPLRVIGTHTDVTEQYIATSRLTLLASNVPGALYQYHLRADGSSAFPYATAGIESVYEVTPEQVRNDAAPVFDRLHPDDQERVAHTIQVSANTLTDWREEYRVILPERGIRWLRGQATPRRDGDGGVLWHGYLVDITDEAYLQLGYEPGAFDVDLDVFQTLVHPDDWDMMLDAVQRQMARGEGFMVQFRLLHADGHWIWMEGRGKTTAHDAEGQPTFMMGTHTNIDASKQTEAALQAARQAADEANQAKSRFLANMSHEIRTPMSAIIGLSDLGRHETDPHKLREQLHKVHASAGQLLGILNDILDLSKIEAGQFELSPRPYQMSVLVDNLLSLFGDSARDKYIALSAEVEPVVSGAYTGDELRLKQVLSNLLNNAIKFTDAGQVRLKISAAPMPAGQADDGRRWVRFSVSDTGPGIDPETRSKLFRPFVQGDASATRQHGGTGLGLTISERLVDMLGGDGIHLETAPGQGSRFSFVIPLRNSSAAELARLAEDNSSPLAKDVRFDGHVLLAEDNPINQEVARAQLQQLGVTLVVVDNGQRAVEAVATQHFDLVLMDIQMPVMDGFEAARRIVQQHPDLPVVALTAAVMPEDRDRAAEAGMCAHLGKPFDRTALAEVLAQWLPELSSRTAVRAEVADTPALPLLDEDWALQQLGGNIELYHSLLSTLREDLQQRYCRLAERAPAALDSVEQAHWRREAHSLKGSAANLGVKRMADAAARFEKALDSGNMFEAAQRHFAVVLSDTLRALAAAIPETVLVSACPDQAVPAEGARDLLELRERLRHNEFIDDIERQRCARLVPEHGRRHWHCLEQALDALDFEGACRALEQLLSELGGEQNR</sequence>
<comment type="caution">
    <text evidence="13">The sequence shown here is derived from an EMBL/GenBank/DDBJ whole genome shotgun (WGS) entry which is preliminary data.</text>
</comment>
<dbReference type="SMART" id="SM00388">
    <property type="entry name" value="HisKA"/>
    <property type="match status" value="1"/>
</dbReference>
<evidence type="ECO:0000313" key="14">
    <source>
        <dbReference type="Proteomes" id="UP000755551"/>
    </source>
</evidence>
<dbReference type="PROSITE" id="PS50110">
    <property type="entry name" value="RESPONSE_REGULATORY"/>
    <property type="match status" value="1"/>
</dbReference>
<dbReference type="InterPro" id="IPR013655">
    <property type="entry name" value="PAS_fold_3"/>
</dbReference>
<organism evidence="13 14">
    <name type="scientific">Marinobacterium weihaiense</name>
    <dbReference type="NCBI Taxonomy" id="2851016"/>
    <lineage>
        <taxon>Bacteria</taxon>
        <taxon>Pseudomonadati</taxon>
        <taxon>Pseudomonadota</taxon>
        <taxon>Gammaproteobacteria</taxon>
        <taxon>Oceanospirillales</taxon>
        <taxon>Oceanospirillaceae</taxon>
        <taxon>Marinobacterium</taxon>
    </lineage>
</organism>
<name>A0ABS6MBD5_9GAMM</name>
<dbReference type="InterPro" id="IPR000700">
    <property type="entry name" value="PAS-assoc_C"/>
</dbReference>
<dbReference type="SMART" id="SM00086">
    <property type="entry name" value="PAC"/>
    <property type="match status" value="3"/>
</dbReference>
<dbReference type="Pfam" id="PF00072">
    <property type="entry name" value="Response_reg"/>
    <property type="match status" value="1"/>
</dbReference>
<keyword evidence="14" id="KW-1185">Reference proteome</keyword>
<evidence type="ECO:0000259" key="9">
    <source>
        <dbReference type="PROSITE" id="PS50110"/>
    </source>
</evidence>
<feature type="modified residue" description="Phosphohistidine" evidence="5">
    <location>
        <position position="943"/>
    </location>
</feature>
<evidence type="ECO:0000256" key="1">
    <source>
        <dbReference type="ARBA" id="ARBA00000085"/>
    </source>
</evidence>
<protein>
    <recommendedName>
        <fullName evidence="2">histidine kinase</fullName>
        <ecNumber evidence="2">2.7.13.3</ecNumber>
    </recommendedName>
</protein>
<dbReference type="PROSITE" id="PS50109">
    <property type="entry name" value="HIS_KIN"/>
    <property type="match status" value="1"/>
</dbReference>
<keyword evidence="4" id="KW-0902">Two-component regulatory system</keyword>
<reference evidence="13 14" key="1">
    <citation type="submission" date="2021-06" db="EMBL/GenBank/DDBJ databases">
        <title>Bacterium isolated from marine sediment.</title>
        <authorList>
            <person name="Zhu K.-L."/>
            <person name="Du Z.-J."/>
            <person name="Liang Q.-Y."/>
        </authorList>
    </citation>
    <scope>NUCLEOTIDE SEQUENCE [LARGE SCALE GENOMIC DNA]</scope>
    <source>
        <strain evidence="13 14">A346</strain>
    </source>
</reference>
<dbReference type="InterPro" id="IPR003661">
    <property type="entry name" value="HisK_dim/P_dom"/>
</dbReference>
<dbReference type="CDD" id="cd00088">
    <property type="entry name" value="HPT"/>
    <property type="match status" value="1"/>
</dbReference>
<proteinExistence type="predicted"/>
<comment type="catalytic activity">
    <reaction evidence="1">
        <text>ATP + protein L-histidine = ADP + protein N-phospho-L-histidine.</text>
        <dbReference type="EC" id="2.7.13.3"/>
    </reaction>
</comment>
<dbReference type="InterPro" id="IPR003594">
    <property type="entry name" value="HATPase_dom"/>
</dbReference>
<dbReference type="SMART" id="SM00387">
    <property type="entry name" value="HATPase_c"/>
    <property type="match status" value="1"/>
</dbReference>
<dbReference type="SMART" id="SM00091">
    <property type="entry name" value="PAS"/>
    <property type="match status" value="2"/>
</dbReference>
<evidence type="ECO:0000256" key="6">
    <source>
        <dbReference type="PROSITE-ProRule" id="PRU00169"/>
    </source>
</evidence>
<dbReference type="SMART" id="SM00448">
    <property type="entry name" value="REC"/>
    <property type="match status" value="1"/>
</dbReference>
<evidence type="ECO:0000256" key="2">
    <source>
        <dbReference type="ARBA" id="ARBA00012438"/>
    </source>
</evidence>
<dbReference type="NCBIfam" id="TIGR00229">
    <property type="entry name" value="sensory_box"/>
    <property type="match status" value="2"/>
</dbReference>
<evidence type="ECO:0000259" key="12">
    <source>
        <dbReference type="PROSITE" id="PS50894"/>
    </source>
</evidence>
<evidence type="ECO:0000259" key="8">
    <source>
        <dbReference type="PROSITE" id="PS50109"/>
    </source>
</evidence>
<dbReference type="CDD" id="cd00082">
    <property type="entry name" value="HisKA"/>
    <property type="match status" value="1"/>
</dbReference>
<evidence type="ECO:0000256" key="4">
    <source>
        <dbReference type="ARBA" id="ARBA00023012"/>
    </source>
</evidence>
<dbReference type="InterPro" id="IPR001610">
    <property type="entry name" value="PAC"/>
</dbReference>
<feature type="domain" description="PAC" evidence="11">
    <location>
        <begin position="428"/>
        <end position="481"/>
    </location>
</feature>
<dbReference type="RefSeq" id="WP_217335032.1">
    <property type="nucleotide sequence ID" value="NZ_JAHQZT010000010.1"/>
</dbReference>
<dbReference type="Pfam" id="PF01627">
    <property type="entry name" value="Hpt"/>
    <property type="match status" value="1"/>
</dbReference>
<keyword evidence="7" id="KW-0175">Coiled coil</keyword>
<dbReference type="CDD" id="cd16922">
    <property type="entry name" value="HATPase_EvgS-ArcB-TorS-like"/>
    <property type="match status" value="1"/>
</dbReference>
<feature type="coiled-coil region" evidence="7">
    <location>
        <begin position="472"/>
        <end position="499"/>
    </location>
</feature>
<evidence type="ECO:0000256" key="5">
    <source>
        <dbReference type="PROSITE-ProRule" id="PRU00110"/>
    </source>
</evidence>
<feature type="domain" description="PAC" evidence="11">
    <location>
        <begin position="215"/>
        <end position="268"/>
    </location>
</feature>
<evidence type="ECO:0000256" key="3">
    <source>
        <dbReference type="ARBA" id="ARBA00022553"/>
    </source>
</evidence>
<keyword evidence="3 6" id="KW-0597">Phosphoprotein</keyword>
<feature type="domain" description="PAS" evidence="10">
    <location>
        <begin position="139"/>
        <end position="211"/>
    </location>
</feature>
<dbReference type="EMBL" id="JAHQZT010000010">
    <property type="protein sequence ID" value="MBV0933612.1"/>
    <property type="molecule type" value="Genomic_DNA"/>
</dbReference>
<dbReference type="PROSITE" id="PS50894">
    <property type="entry name" value="HPT"/>
    <property type="match status" value="1"/>
</dbReference>
<feature type="domain" description="Response regulatory" evidence="9">
    <location>
        <begin position="752"/>
        <end position="866"/>
    </location>
</feature>
<feature type="domain" description="HPt" evidence="12">
    <location>
        <begin position="900"/>
        <end position="999"/>
    </location>
</feature>
<evidence type="ECO:0000313" key="13">
    <source>
        <dbReference type="EMBL" id="MBV0933612.1"/>
    </source>
</evidence>
<dbReference type="EC" id="2.7.13.3" evidence="2"/>
<dbReference type="Pfam" id="PF00512">
    <property type="entry name" value="HisKA"/>
    <property type="match status" value="1"/>
</dbReference>
<dbReference type="Pfam" id="PF02518">
    <property type="entry name" value="HATPase_c"/>
    <property type="match status" value="1"/>
</dbReference>
<dbReference type="InterPro" id="IPR001789">
    <property type="entry name" value="Sig_transdc_resp-reg_receiver"/>
</dbReference>
<evidence type="ECO:0000256" key="7">
    <source>
        <dbReference type="SAM" id="Coils"/>
    </source>
</evidence>
<dbReference type="PANTHER" id="PTHR45339:SF1">
    <property type="entry name" value="HYBRID SIGNAL TRANSDUCTION HISTIDINE KINASE J"/>
    <property type="match status" value="1"/>
</dbReference>
<dbReference type="PANTHER" id="PTHR45339">
    <property type="entry name" value="HYBRID SIGNAL TRANSDUCTION HISTIDINE KINASE J"/>
    <property type="match status" value="1"/>
</dbReference>
<accession>A0ABS6MBD5</accession>
<evidence type="ECO:0000259" key="10">
    <source>
        <dbReference type="PROSITE" id="PS50112"/>
    </source>
</evidence>
<dbReference type="Proteomes" id="UP000755551">
    <property type="component" value="Unassembled WGS sequence"/>
</dbReference>
<dbReference type="CDD" id="cd00130">
    <property type="entry name" value="PAS"/>
    <property type="match status" value="3"/>
</dbReference>
<dbReference type="CDD" id="cd17546">
    <property type="entry name" value="REC_hyHK_CKI1_RcsC-like"/>
    <property type="match status" value="1"/>
</dbReference>
<dbReference type="InterPro" id="IPR005467">
    <property type="entry name" value="His_kinase_dom"/>
</dbReference>
<feature type="modified residue" description="4-aspartylphosphate" evidence="6">
    <location>
        <position position="801"/>
    </location>
</feature>
<dbReference type="Pfam" id="PF08447">
    <property type="entry name" value="PAS_3"/>
    <property type="match status" value="4"/>
</dbReference>
<feature type="domain" description="Histidine kinase" evidence="8">
    <location>
        <begin position="499"/>
        <end position="726"/>
    </location>
</feature>
<evidence type="ECO:0000259" key="11">
    <source>
        <dbReference type="PROSITE" id="PS50113"/>
    </source>
</evidence>